<dbReference type="Pfam" id="PF01182">
    <property type="entry name" value="Glucosamine_iso"/>
    <property type="match status" value="1"/>
</dbReference>
<sequence>AALAREVLERAEAAAGGTGRFSLGLSGGSLVDILAGALPAAMAEAGAEASRWLLALCDERL</sequence>
<dbReference type="InterPro" id="IPR006148">
    <property type="entry name" value="Glc/Gal-6P_isomerase"/>
</dbReference>
<feature type="domain" description="Glucosamine/galactosamine-6-phosphate isomerase" evidence="1">
    <location>
        <begin position="2"/>
        <end position="61"/>
    </location>
</feature>
<dbReference type="GO" id="GO:0005975">
    <property type="term" value="P:carbohydrate metabolic process"/>
    <property type="evidence" value="ECO:0007669"/>
    <property type="project" value="InterPro"/>
</dbReference>
<keyword evidence="3" id="KW-1185">Reference proteome</keyword>
<proteinExistence type="predicted"/>
<feature type="non-terminal residue" evidence="2">
    <location>
        <position position="1"/>
    </location>
</feature>
<dbReference type="Gene3D" id="3.40.50.1360">
    <property type="match status" value="1"/>
</dbReference>
<name>A0A7K5IAW8_CROSL</name>
<evidence type="ECO:0000313" key="3">
    <source>
        <dbReference type="Proteomes" id="UP000549499"/>
    </source>
</evidence>
<feature type="non-terminal residue" evidence="2">
    <location>
        <position position="61"/>
    </location>
</feature>
<comment type="caution">
    <text evidence="2">The sequence shown here is derived from an EMBL/GenBank/DDBJ whole genome shotgun (WGS) entry which is preliminary data.</text>
</comment>
<dbReference type="Proteomes" id="UP000549499">
    <property type="component" value="Unassembled WGS sequence"/>
</dbReference>
<evidence type="ECO:0000313" key="2">
    <source>
        <dbReference type="EMBL" id="NWS78837.1"/>
    </source>
</evidence>
<dbReference type="SUPFAM" id="SSF100950">
    <property type="entry name" value="NagB/RpiA/CoA transferase-like"/>
    <property type="match status" value="1"/>
</dbReference>
<evidence type="ECO:0000259" key="1">
    <source>
        <dbReference type="Pfam" id="PF01182"/>
    </source>
</evidence>
<dbReference type="AlphaFoldDB" id="A0A7K5IAW8"/>
<dbReference type="InterPro" id="IPR037171">
    <property type="entry name" value="NagB/RpiA_transferase-like"/>
</dbReference>
<accession>A0A7K5IAW8</accession>
<dbReference type="EMBL" id="VYZB01001691">
    <property type="protein sequence ID" value="NWS78837.1"/>
    <property type="molecule type" value="Genomic_DNA"/>
</dbReference>
<gene>
    <name evidence="2" type="primary">Pgls</name>
    <name evidence="2" type="ORF">CROSUL_R14882</name>
</gene>
<reference evidence="2 3" key="1">
    <citation type="submission" date="2019-09" db="EMBL/GenBank/DDBJ databases">
        <title>Bird 10,000 Genomes (B10K) Project - Family phase.</title>
        <authorList>
            <person name="Zhang G."/>
        </authorList>
    </citation>
    <scope>NUCLEOTIDE SEQUENCE [LARGE SCALE GENOMIC DNA]</scope>
    <source>
        <strain evidence="2">B10K-DU-003-44</strain>
        <tissue evidence="2">Muscle</tissue>
    </source>
</reference>
<protein>
    <submittedName>
        <fullName evidence="2">6PGL phosphogluconolactonase</fullName>
    </submittedName>
</protein>
<organism evidence="2 3">
    <name type="scientific">Crotophaga sulcirostris</name>
    <name type="common">Groove-billed ani</name>
    <dbReference type="NCBI Taxonomy" id="33598"/>
    <lineage>
        <taxon>Eukaryota</taxon>
        <taxon>Metazoa</taxon>
        <taxon>Chordata</taxon>
        <taxon>Craniata</taxon>
        <taxon>Vertebrata</taxon>
        <taxon>Euteleostomi</taxon>
        <taxon>Archelosauria</taxon>
        <taxon>Archosauria</taxon>
        <taxon>Dinosauria</taxon>
        <taxon>Saurischia</taxon>
        <taxon>Theropoda</taxon>
        <taxon>Coelurosauria</taxon>
        <taxon>Aves</taxon>
        <taxon>Neognathae</taxon>
        <taxon>Neoaves</taxon>
        <taxon>Otidimorphae</taxon>
        <taxon>Cuculiformes</taxon>
        <taxon>Crotophagidae</taxon>
        <taxon>Crotophaga</taxon>
    </lineage>
</organism>